<dbReference type="Pfam" id="PF01636">
    <property type="entry name" value="APH"/>
    <property type="match status" value="1"/>
</dbReference>
<dbReference type="OrthoDB" id="25129at2759"/>
<accession>A0A9P6HEP8</accession>
<dbReference type="PANTHER" id="PTHR34273">
    <property type="entry name" value="METHYLTHIORIBOSE KINASE"/>
    <property type="match status" value="1"/>
</dbReference>
<evidence type="ECO:0000256" key="5">
    <source>
        <dbReference type="ARBA" id="ARBA00022840"/>
    </source>
</evidence>
<evidence type="ECO:0000259" key="6">
    <source>
        <dbReference type="Pfam" id="PF01636"/>
    </source>
</evidence>
<dbReference type="GO" id="GO:0005524">
    <property type="term" value="F:ATP binding"/>
    <property type="evidence" value="ECO:0007669"/>
    <property type="project" value="UniProtKB-KW"/>
</dbReference>
<keyword evidence="3" id="KW-0547">Nucleotide-binding</keyword>
<dbReference type="SUPFAM" id="SSF56112">
    <property type="entry name" value="Protein kinase-like (PK-like)"/>
    <property type="match status" value="1"/>
</dbReference>
<gene>
    <name evidence="7" type="ORF">BJ322DRAFT_1122444</name>
</gene>
<keyword evidence="5" id="KW-0067">ATP-binding</keyword>
<reference evidence="7" key="1">
    <citation type="journal article" date="2020" name="Nat. Commun.">
        <title>Large-scale genome sequencing of mycorrhizal fungi provides insights into the early evolution of symbiotic traits.</title>
        <authorList>
            <person name="Miyauchi S."/>
            <person name="Kiss E."/>
            <person name="Kuo A."/>
            <person name="Drula E."/>
            <person name="Kohler A."/>
            <person name="Sanchez-Garcia M."/>
            <person name="Morin E."/>
            <person name="Andreopoulos B."/>
            <person name="Barry K.W."/>
            <person name="Bonito G."/>
            <person name="Buee M."/>
            <person name="Carver A."/>
            <person name="Chen C."/>
            <person name="Cichocki N."/>
            <person name="Clum A."/>
            <person name="Culley D."/>
            <person name="Crous P.W."/>
            <person name="Fauchery L."/>
            <person name="Girlanda M."/>
            <person name="Hayes R.D."/>
            <person name="Keri Z."/>
            <person name="LaButti K."/>
            <person name="Lipzen A."/>
            <person name="Lombard V."/>
            <person name="Magnuson J."/>
            <person name="Maillard F."/>
            <person name="Murat C."/>
            <person name="Nolan M."/>
            <person name="Ohm R.A."/>
            <person name="Pangilinan J."/>
            <person name="Pereira M.F."/>
            <person name="Perotto S."/>
            <person name="Peter M."/>
            <person name="Pfister S."/>
            <person name="Riley R."/>
            <person name="Sitrit Y."/>
            <person name="Stielow J.B."/>
            <person name="Szollosi G."/>
            <person name="Zifcakova L."/>
            <person name="Stursova M."/>
            <person name="Spatafora J.W."/>
            <person name="Tedersoo L."/>
            <person name="Vaario L.M."/>
            <person name="Yamada A."/>
            <person name="Yan M."/>
            <person name="Wang P."/>
            <person name="Xu J."/>
            <person name="Bruns T."/>
            <person name="Baldrian P."/>
            <person name="Vilgalys R."/>
            <person name="Dunand C."/>
            <person name="Henrissat B."/>
            <person name="Grigoriev I.V."/>
            <person name="Hibbett D."/>
            <person name="Nagy L.G."/>
            <person name="Martin F.M."/>
        </authorList>
    </citation>
    <scope>NUCLEOTIDE SEQUENCE</scope>
    <source>
        <strain evidence="7">UH-Tt-Lm1</strain>
    </source>
</reference>
<dbReference type="GO" id="GO:0016301">
    <property type="term" value="F:kinase activity"/>
    <property type="evidence" value="ECO:0007669"/>
    <property type="project" value="UniProtKB-KW"/>
</dbReference>
<dbReference type="AlphaFoldDB" id="A0A9P6HEP8"/>
<reference evidence="7" key="2">
    <citation type="submission" date="2020-11" db="EMBL/GenBank/DDBJ databases">
        <authorList>
            <consortium name="DOE Joint Genome Institute"/>
            <person name="Kuo A."/>
            <person name="Miyauchi S."/>
            <person name="Kiss E."/>
            <person name="Drula E."/>
            <person name="Kohler A."/>
            <person name="Sanchez-Garcia M."/>
            <person name="Andreopoulos B."/>
            <person name="Barry K.W."/>
            <person name="Bonito G."/>
            <person name="Buee M."/>
            <person name="Carver A."/>
            <person name="Chen C."/>
            <person name="Cichocki N."/>
            <person name="Clum A."/>
            <person name="Culley D."/>
            <person name="Crous P.W."/>
            <person name="Fauchery L."/>
            <person name="Girlanda M."/>
            <person name="Hayes R."/>
            <person name="Keri Z."/>
            <person name="Labutti K."/>
            <person name="Lipzen A."/>
            <person name="Lombard V."/>
            <person name="Magnuson J."/>
            <person name="Maillard F."/>
            <person name="Morin E."/>
            <person name="Murat C."/>
            <person name="Nolan M."/>
            <person name="Ohm R."/>
            <person name="Pangilinan J."/>
            <person name="Pereira M."/>
            <person name="Perotto S."/>
            <person name="Peter M."/>
            <person name="Riley R."/>
            <person name="Sitrit Y."/>
            <person name="Stielow B."/>
            <person name="Szollosi G."/>
            <person name="Zifcakova L."/>
            <person name="Stursova M."/>
            <person name="Spatafora J.W."/>
            <person name="Tedersoo L."/>
            <person name="Vaario L.-M."/>
            <person name="Yamada A."/>
            <person name="Yan M."/>
            <person name="Wang P."/>
            <person name="Xu J."/>
            <person name="Bruns T."/>
            <person name="Baldrian P."/>
            <person name="Vilgalys R."/>
            <person name="Henrissat B."/>
            <person name="Grigoriev I.V."/>
            <person name="Hibbett D."/>
            <person name="Nagy L.G."/>
            <person name="Martin F.M."/>
        </authorList>
    </citation>
    <scope>NUCLEOTIDE SEQUENCE</scope>
    <source>
        <strain evidence="7">UH-Tt-Lm1</strain>
    </source>
</reference>
<evidence type="ECO:0000256" key="1">
    <source>
        <dbReference type="ARBA" id="ARBA00010165"/>
    </source>
</evidence>
<dbReference type="Gene3D" id="3.30.200.20">
    <property type="entry name" value="Phosphorylase Kinase, domain 1"/>
    <property type="match status" value="1"/>
</dbReference>
<evidence type="ECO:0000313" key="7">
    <source>
        <dbReference type="EMBL" id="KAF9785701.1"/>
    </source>
</evidence>
<keyword evidence="8" id="KW-1185">Reference proteome</keyword>
<protein>
    <submittedName>
        <fullName evidence="7">Kinase-like domain-containing protein</fullName>
    </submittedName>
</protein>
<comment type="similarity">
    <text evidence="1">Belongs to the methylthioribose kinase family.</text>
</comment>
<evidence type="ECO:0000256" key="2">
    <source>
        <dbReference type="ARBA" id="ARBA00022679"/>
    </source>
</evidence>
<evidence type="ECO:0000313" key="8">
    <source>
        <dbReference type="Proteomes" id="UP000736335"/>
    </source>
</evidence>
<keyword evidence="2" id="KW-0808">Transferase</keyword>
<comment type="caution">
    <text evidence="7">The sequence shown here is derived from an EMBL/GenBank/DDBJ whole genome shotgun (WGS) entry which is preliminary data.</text>
</comment>
<keyword evidence="4 7" id="KW-0418">Kinase</keyword>
<feature type="domain" description="Aminoglycoside phosphotransferase" evidence="6">
    <location>
        <begin position="27"/>
        <end position="314"/>
    </location>
</feature>
<sequence>MTTALDLSHPKHLEHYLSTTPWAAKSITSLSGGYTNFTFRIELVTPFQGQERVVLKHGKSHIPMAKEFSFSVERQKYEVAAMNKMREILPPDSLARVPVIYLHDEANHVIVMEDAGRDAVNLKELLRRPNPPSTATGAAMGRALGEFIATLHVWGKSDQARSSLDFFDGHPQARGISAWATYGRLVDTIVGKSESIPLIHDPPLEVSSGNLEKISKLAEERANEMRNSRETMTMGDFWPGNVLVDVDRGADGSEKLRKLLVVDWEVARPGVAAFDVGQFQAEIVTVRHFNPICGPATEALDAAFLEGYLSIEPELDRQRAGQHLATHLVIWTARVGWEPAEKTRELVERGLKSIVL</sequence>
<dbReference type="Gene3D" id="3.90.1200.10">
    <property type="match status" value="1"/>
</dbReference>
<dbReference type="PANTHER" id="PTHR34273:SF2">
    <property type="entry name" value="METHYLTHIORIBOSE KINASE"/>
    <property type="match status" value="1"/>
</dbReference>
<proteinExistence type="inferred from homology"/>
<evidence type="ECO:0000256" key="4">
    <source>
        <dbReference type="ARBA" id="ARBA00022777"/>
    </source>
</evidence>
<organism evidence="7 8">
    <name type="scientific">Thelephora terrestris</name>
    <dbReference type="NCBI Taxonomy" id="56493"/>
    <lineage>
        <taxon>Eukaryota</taxon>
        <taxon>Fungi</taxon>
        <taxon>Dikarya</taxon>
        <taxon>Basidiomycota</taxon>
        <taxon>Agaricomycotina</taxon>
        <taxon>Agaricomycetes</taxon>
        <taxon>Thelephorales</taxon>
        <taxon>Thelephoraceae</taxon>
        <taxon>Thelephora</taxon>
    </lineage>
</organism>
<dbReference type="EMBL" id="WIUZ02000006">
    <property type="protein sequence ID" value="KAF9785701.1"/>
    <property type="molecule type" value="Genomic_DNA"/>
</dbReference>
<dbReference type="InterPro" id="IPR002575">
    <property type="entry name" value="Aminoglycoside_PTrfase"/>
</dbReference>
<evidence type="ECO:0000256" key="3">
    <source>
        <dbReference type="ARBA" id="ARBA00022741"/>
    </source>
</evidence>
<dbReference type="Proteomes" id="UP000736335">
    <property type="component" value="Unassembled WGS sequence"/>
</dbReference>
<dbReference type="InterPro" id="IPR011009">
    <property type="entry name" value="Kinase-like_dom_sf"/>
</dbReference>
<name>A0A9P6HEP8_9AGAM</name>